<reference evidence="1 2" key="1">
    <citation type="submission" date="2023-07" db="EMBL/GenBank/DDBJ databases">
        <title>Sequencing the genomes of 1000 actinobacteria strains.</title>
        <authorList>
            <person name="Klenk H.-P."/>
        </authorList>
    </citation>
    <scope>NUCLEOTIDE SEQUENCE [LARGE SCALE GENOMIC DNA]</scope>
    <source>
        <strain evidence="1 2">DSM 44711</strain>
    </source>
</reference>
<dbReference type="Proteomes" id="UP001183629">
    <property type="component" value="Unassembled WGS sequence"/>
</dbReference>
<proteinExistence type="predicted"/>
<sequence>MSDAEKIIYDEFPDAIRRVRAALADRETMDEAVPLALQLLEHGWTSGSQETLVGLAWDRLGLGAGMSASLLFPEAYDYTLLVTPRVDDAALLNEGRDLALAAADALDVLCAEAGQQDDRRRVMVSTAAALRAAARWPE</sequence>
<dbReference type="RefSeq" id="WP_310424813.1">
    <property type="nucleotide sequence ID" value="NZ_JAVDYC010000001.1"/>
</dbReference>
<evidence type="ECO:0000313" key="2">
    <source>
        <dbReference type="Proteomes" id="UP001183629"/>
    </source>
</evidence>
<evidence type="ECO:0000313" key="1">
    <source>
        <dbReference type="EMBL" id="MDR7327465.1"/>
    </source>
</evidence>
<gene>
    <name evidence="1" type="ORF">J2S44_007715</name>
</gene>
<accession>A0AAE4A1E0</accession>
<organism evidence="1 2">
    <name type="scientific">Catenuloplanes niger</name>
    <dbReference type="NCBI Taxonomy" id="587534"/>
    <lineage>
        <taxon>Bacteria</taxon>
        <taxon>Bacillati</taxon>
        <taxon>Actinomycetota</taxon>
        <taxon>Actinomycetes</taxon>
        <taxon>Micromonosporales</taxon>
        <taxon>Micromonosporaceae</taxon>
        <taxon>Catenuloplanes</taxon>
    </lineage>
</organism>
<protein>
    <submittedName>
        <fullName evidence="1">Uncharacterized protein</fullName>
    </submittedName>
</protein>
<name>A0AAE4A1E0_9ACTN</name>
<keyword evidence="2" id="KW-1185">Reference proteome</keyword>
<dbReference type="AlphaFoldDB" id="A0AAE4A1E0"/>
<dbReference type="EMBL" id="JAVDYC010000001">
    <property type="protein sequence ID" value="MDR7327465.1"/>
    <property type="molecule type" value="Genomic_DNA"/>
</dbReference>
<comment type="caution">
    <text evidence="1">The sequence shown here is derived from an EMBL/GenBank/DDBJ whole genome shotgun (WGS) entry which is preliminary data.</text>
</comment>